<dbReference type="Proteomes" id="UP000196402">
    <property type="component" value="Unassembled WGS sequence"/>
</dbReference>
<evidence type="ECO:0008006" key="6">
    <source>
        <dbReference type="Google" id="ProtNLM"/>
    </source>
</evidence>
<protein>
    <recommendedName>
        <fullName evidence="6">VIR protein</fullName>
    </recommendedName>
</protein>
<sequence>MDEYSFELCGIITIFDEFTYFYTCEFFGTSVSKSGKSNGLCRTNIRRSLSRNVFPRELTNMFSDNKINDKYGYGTNEIPTYMQFNNYQSNNLEEYKKDLKYKLAKNSGLKKWDCYSEEKIFDKIEEINKIKEKFNNDKRIMGKEIFKNHQVPILLCSLFLIFEIIIFFLSTIGSGYDPNGTEADLGKDGALVNEVSHLRNLLKNGPITWIIIVSSSILGVFIFSSCIYALLKFLKYKGIRRGMLKLKPKDYFSLLTK</sequence>
<keyword evidence="1" id="KW-0472">Membrane</keyword>
<dbReference type="Proteomes" id="UP000220605">
    <property type="component" value="Chromosome 7"/>
</dbReference>
<evidence type="ECO:0000313" key="4">
    <source>
        <dbReference type="Proteomes" id="UP000196402"/>
    </source>
</evidence>
<feature type="transmembrane region" description="Helical" evidence="1">
    <location>
        <begin position="151"/>
        <end position="172"/>
    </location>
</feature>
<feature type="transmembrane region" description="Helical" evidence="1">
    <location>
        <begin position="207"/>
        <end position="231"/>
    </location>
</feature>
<reference evidence="4 5" key="1">
    <citation type="submission" date="2016-07" db="EMBL/GenBank/DDBJ databases">
        <authorList>
            <consortium name="Pathogen Informatics"/>
        </authorList>
    </citation>
    <scope>NUCLEOTIDE SEQUENCE [LARGE SCALE GENOMIC DNA]</scope>
</reference>
<organism evidence="2 4">
    <name type="scientific">Plasmodium vivax</name>
    <name type="common">malaria parasite P. vivax</name>
    <dbReference type="NCBI Taxonomy" id="5855"/>
    <lineage>
        <taxon>Eukaryota</taxon>
        <taxon>Sar</taxon>
        <taxon>Alveolata</taxon>
        <taxon>Apicomplexa</taxon>
        <taxon>Aconoidasida</taxon>
        <taxon>Haemosporida</taxon>
        <taxon>Plasmodiidae</taxon>
        <taxon>Plasmodium</taxon>
        <taxon>Plasmodium (Plasmodium)</taxon>
    </lineage>
</organism>
<dbReference type="VEuPathDB" id="PlasmoDB:PVP01_0738200"/>
<evidence type="ECO:0000313" key="3">
    <source>
        <dbReference type="EMBL" id="VUZ95038.1"/>
    </source>
</evidence>
<dbReference type="Pfam" id="PF12420">
    <property type="entry name" value="DUF3671"/>
    <property type="match status" value="1"/>
</dbReference>
<evidence type="ECO:0000313" key="5">
    <source>
        <dbReference type="Proteomes" id="UP000220605"/>
    </source>
</evidence>
<gene>
    <name evidence="3" type="ORF">PVP01_0738200</name>
    <name evidence="2" type="ORF">PVT01_000088000</name>
</gene>
<dbReference type="AlphaFoldDB" id="A0A1G4E8J4"/>
<keyword evidence="1" id="KW-0812">Transmembrane</keyword>
<accession>A0A1G4E8J4</accession>
<dbReference type="EMBL" id="LT635618">
    <property type="protein sequence ID" value="VUZ95038.1"/>
    <property type="molecule type" value="Genomic_DNA"/>
</dbReference>
<evidence type="ECO:0000256" key="1">
    <source>
        <dbReference type="SAM" id="Phobius"/>
    </source>
</evidence>
<dbReference type="EMBL" id="FLYH01000299">
    <property type="protein sequence ID" value="SCA83694.1"/>
    <property type="molecule type" value="Genomic_DNA"/>
</dbReference>
<evidence type="ECO:0000313" key="2">
    <source>
        <dbReference type="EMBL" id="SCA83694.1"/>
    </source>
</evidence>
<proteinExistence type="predicted"/>
<dbReference type="InterPro" id="IPR022139">
    <property type="entry name" value="Fam-L/Fam-M-like_plasmodium"/>
</dbReference>
<keyword evidence="1" id="KW-1133">Transmembrane helix</keyword>
<name>A0A1G4E8J4_PLAVI</name>